<proteinExistence type="predicted"/>
<dbReference type="Proteomes" id="UP000619479">
    <property type="component" value="Unassembled WGS sequence"/>
</dbReference>
<organism evidence="3 4">
    <name type="scientific">Actinoplanes cyaneus</name>
    <dbReference type="NCBI Taxonomy" id="52696"/>
    <lineage>
        <taxon>Bacteria</taxon>
        <taxon>Bacillati</taxon>
        <taxon>Actinomycetota</taxon>
        <taxon>Actinomycetes</taxon>
        <taxon>Micromonosporales</taxon>
        <taxon>Micromonosporaceae</taxon>
        <taxon>Actinoplanes</taxon>
    </lineage>
</organism>
<evidence type="ECO:0000256" key="2">
    <source>
        <dbReference type="SAM" id="Phobius"/>
    </source>
</evidence>
<keyword evidence="2" id="KW-1133">Transmembrane helix</keyword>
<keyword evidence="2" id="KW-0472">Membrane</keyword>
<evidence type="ECO:0000313" key="3">
    <source>
        <dbReference type="EMBL" id="GID69868.1"/>
    </source>
</evidence>
<reference evidence="3" key="1">
    <citation type="submission" date="2021-01" db="EMBL/GenBank/DDBJ databases">
        <title>Whole genome shotgun sequence of Actinoplanes cyaneus NBRC 14990.</title>
        <authorList>
            <person name="Komaki H."/>
            <person name="Tamura T."/>
        </authorList>
    </citation>
    <scope>NUCLEOTIDE SEQUENCE</scope>
    <source>
        <strain evidence="3">NBRC 14990</strain>
    </source>
</reference>
<evidence type="ECO:0000313" key="4">
    <source>
        <dbReference type="Proteomes" id="UP000619479"/>
    </source>
</evidence>
<dbReference type="AlphaFoldDB" id="A0A919IUG7"/>
<protein>
    <submittedName>
        <fullName evidence="3">Uncharacterized protein</fullName>
    </submittedName>
</protein>
<dbReference type="InterPro" id="IPR046041">
    <property type="entry name" value="DUF5999"/>
</dbReference>
<feature type="transmembrane region" description="Helical" evidence="2">
    <location>
        <begin position="39"/>
        <end position="62"/>
    </location>
</feature>
<comment type="caution">
    <text evidence="3">The sequence shown here is derived from an EMBL/GenBank/DDBJ whole genome shotgun (WGS) entry which is preliminary data.</text>
</comment>
<keyword evidence="4" id="KW-1185">Reference proteome</keyword>
<gene>
    <name evidence="3" type="ORF">Acy02nite_77490</name>
</gene>
<dbReference type="Pfam" id="PF19462">
    <property type="entry name" value="DUF5999"/>
    <property type="match status" value="1"/>
</dbReference>
<name>A0A919IUG7_9ACTN</name>
<feature type="region of interest" description="Disordered" evidence="1">
    <location>
        <begin position="1"/>
        <end position="21"/>
    </location>
</feature>
<keyword evidence="2" id="KW-0812">Transmembrane</keyword>
<accession>A0A919IUG7</accession>
<sequence length="83" mass="8878">MRARHSPETDGMCEHQPPCPPIDQPGWESAQVIVAHDDLGWSLLCNGAVVIGAAVIKMPIVLAKRRRAARSRGATAALRRAAA</sequence>
<dbReference type="EMBL" id="BOMH01000068">
    <property type="protein sequence ID" value="GID69868.1"/>
    <property type="molecule type" value="Genomic_DNA"/>
</dbReference>
<evidence type="ECO:0000256" key="1">
    <source>
        <dbReference type="SAM" id="MobiDB-lite"/>
    </source>
</evidence>